<evidence type="ECO:0000313" key="5">
    <source>
        <dbReference type="EMBL" id="MBQ0930232.1"/>
    </source>
</evidence>
<dbReference type="SUPFAM" id="SSF54909">
    <property type="entry name" value="Dimeric alpha+beta barrel"/>
    <property type="match status" value="1"/>
</dbReference>
<dbReference type="Proteomes" id="UP000676246">
    <property type="component" value="Unassembled WGS sequence"/>
</dbReference>
<dbReference type="GO" id="GO:0005829">
    <property type="term" value="C:cytosol"/>
    <property type="evidence" value="ECO:0007669"/>
    <property type="project" value="TreeGrafter"/>
</dbReference>
<dbReference type="GO" id="GO:0043565">
    <property type="term" value="F:sequence-specific DNA binding"/>
    <property type="evidence" value="ECO:0007669"/>
    <property type="project" value="InterPro"/>
</dbReference>
<dbReference type="PANTHER" id="PTHR30154:SF34">
    <property type="entry name" value="TRANSCRIPTIONAL REGULATOR AZLB"/>
    <property type="match status" value="1"/>
</dbReference>
<dbReference type="InterPro" id="IPR036388">
    <property type="entry name" value="WH-like_DNA-bd_sf"/>
</dbReference>
<evidence type="ECO:0000256" key="1">
    <source>
        <dbReference type="ARBA" id="ARBA00023015"/>
    </source>
</evidence>
<accession>A0A940Y5L7</accession>
<dbReference type="GO" id="GO:0043200">
    <property type="term" value="P:response to amino acid"/>
    <property type="evidence" value="ECO:0007669"/>
    <property type="project" value="TreeGrafter"/>
</dbReference>
<dbReference type="InterPro" id="IPR000485">
    <property type="entry name" value="AsnC-type_HTH_dom"/>
</dbReference>
<dbReference type="SUPFAM" id="SSF46785">
    <property type="entry name" value="Winged helix' DNA-binding domain"/>
    <property type="match status" value="1"/>
</dbReference>
<dbReference type="EMBL" id="JAGQDD010000003">
    <property type="protein sequence ID" value="MBQ0930232.1"/>
    <property type="molecule type" value="Genomic_DNA"/>
</dbReference>
<dbReference type="Pfam" id="PF01037">
    <property type="entry name" value="AsnC_trans_reg"/>
    <property type="match status" value="1"/>
</dbReference>
<proteinExistence type="predicted"/>
<reference evidence="5 6" key="1">
    <citation type="submission" date="2021-04" db="EMBL/GenBank/DDBJ databases">
        <title>The genome sequence of Ideonella sp. 3Y2.</title>
        <authorList>
            <person name="Liu Y."/>
        </authorList>
    </citation>
    <scope>NUCLEOTIDE SEQUENCE [LARGE SCALE GENOMIC DNA]</scope>
    <source>
        <strain evidence="5 6">3Y2</strain>
    </source>
</reference>
<dbReference type="AlphaFoldDB" id="A0A940Y5L7"/>
<organism evidence="5 6">
    <name type="scientific">Ideonella alba</name>
    <dbReference type="NCBI Taxonomy" id="2824118"/>
    <lineage>
        <taxon>Bacteria</taxon>
        <taxon>Pseudomonadati</taxon>
        <taxon>Pseudomonadota</taxon>
        <taxon>Betaproteobacteria</taxon>
        <taxon>Burkholderiales</taxon>
        <taxon>Sphaerotilaceae</taxon>
        <taxon>Ideonella</taxon>
    </lineage>
</organism>
<dbReference type="RefSeq" id="WP_210852773.1">
    <property type="nucleotide sequence ID" value="NZ_JAGQDD010000003.1"/>
</dbReference>
<dbReference type="Gene3D" id="1.10.10.10">
    <property type="entry name" value="Winged helix-like DNA-binding domain superfamily/Winged helix DNA-binding domain"/>
    <property type="match status" value="1"/>
</dbReference>
<comment type="caution">
    <text evidence="5">The sequence shown here is derived from an EMBL/GenBank/DDBJ whole genome shotgun (WGS) entry which is preliminary data.</text>
</comment>
<feature type="domain" description="HTH asnC-type" evidence="4">
    <location>
        <begin position="6"/>
        <end position="67"/>
    </location>
</feature>
<keyword evidence="6" id="KW-1185">Reference proteome</keyword>
<evidence type="ECO:0000256" key="2">
    <source>
        <dbReference type="ARBA" id="ARBA00023125"/>
    </source>
</evidence>
<keyword evidence="1" id="KW-0805">Transcription regulation</keyword>
<sequence length="156" mass="16949">MSLPELDDFDRHLLTRVQADAHCKAETLAAEIGLSASAVQRRLKRLRERGVIQAEVAVLDPAVMGRGLTLIAGLMIGRDNYAALPRLKAWLAAEPAVQQAWYVTGEADLVAVVLAPDMPAYDALCARLMAEVPQISRITTQVVIEPLKRSLALPIS</sequence>
<dbReference type="InterPro" id="IPR019887">
    <property type="entry name" value="Tscrpt_reg_AsnC/Lrp_C"/>
</dbReference>
<dbReference type="PRINTS" id="PR00033">
    <property type="entry name" value="HTHASNC"/>
</dbReference>
<dbReference type="PROSITE" id="PS50956">
    <property type="entry name" value="HTH_ASNC_2"/>
    <property type="match status" value="1"/>
</dbReference>
<dbReference type="SMART" id="SM00344">
    <property type="entry name" value="HTH_ASNC"/>
    <property type="match status" value="1"/>
</dbReference>
<dbReference type="PANTHER" id="PTHR30154">
    <property type="entry name" value="LEUCINE-RESPONSIVE REGULATORY PROTEIN"/>
    <property type="match status" value="1"/>
</dbReference>
<name>A0A940Y5L7_9BURK</name>
<dbReference type="Gene3D" id="3.30.70.920">
    <property type="match status" value="1"/>
</dbReference>
<dbReference type="Pfam" id="PF13404">
    <property type="entry name" value="HTH_AsnC-type"/>
    <property type="match status" value="1"/>
</dbReference>
<dbReference type="InterPro" id="IPR019888">
    <property type="entry name" value="Tscrpt_reg_AsnC-like"/>
</dbReference>
<keyword evidence="2" id="KW-0238">DNA-binding</keyword>
<protein>
    <submittedName>
        <fullName evidence="5">Lrp/AsnC family transcriptional regulator</fullName>
    </submittedName>
</protein>
<dbReference type="InterPro" id="IPR036390">
    <property type="entry name" value="WH_DNA-bd_sf"/>
</dbReference>
<gene>
    <name evidence="5" type="ORF">KAK03_06990</name>
</gene>
<evidence type="ECO:0000259" key="4">
    <source>
        <dbReference type="PROSITE" id="PS50956"/>
    </source>
</evidence>
<evidence type="ECO:0000256" key="3">
    <source>
        <dbReference type="ARBA" id="ARBA00023163"/>
    </source>
</evidence>
<dbReference type="InterPro" id="IPR011008">
    <property type="entry name" value="Dimeric_a/b-barrel"/>
</dbReference>
<evidence type="ECO:0000313" key="6">
    <source>
        <dbReference type="Proteomes" id="UP000676246"/>
    </source>
</evidence>
<keyword evidence="3" id="KW-0804">Transcription</keyword>